<accession>A0A8B6EHW8</accession>
<dbReference type="InterPro" id="IPR018378">
    <property type="entry name" value="C-type_lectin_CS"/>
</dbReference>
<dbReference type="PROSITE" id="PS00615">
    <property type="entry name" value="C_TYPE_LECTIN_1"/>
    <property type="match status" value="1"/>
</dbReference>
<evidence type="ECO:0000256" key="1">
    <source>
        <dbReference type="ARBA" id="ARBA00023157"/>
    </source>
</evidence>
<dbReference type="Proteomes" id="UP000596742">
    <property type="component" value="Unassembled WGS sequence"/>
</dbReference>
<name>A0A8B6EHW8_MYTGA</name>
<dbReference type="EMBL" id="UYJE01005187">
    <property type="protein sequence ID" value="VDI34899.1"/>
    <property type="molecule type" value="Genomic_DNA"/>
</dbReference>
<dbReference type="Gene3D" id="3.10.100.10">
    <property type="entry name" value="Mannose-Binding Protein A, subunit A"/>
    <property type="match status" value="1"/>
</dbReference>
<dbReference type="OrthoDB" id="6128183at2759"/>
<dbReference type="Pfam" id="PF00059">
    <property type="entry name" value="Lectin_C"/>
    <property type="match status" value="1"/>
</dbReference>
<comment type="caution">
    <text evidence="3">The sequence shown here is derived from an EMBL/GenBank/DDBJ whole genome shotgun (WGS) entry which is preliminary data.</text>
</comment>
<organism evidence="3 4">
    <name type="scientific">Mytilus galloprovincialis</name>
    <name type="common">Mediterranean mussel</name>
    <dbReference type="NCBI Taxonomy" id="29158"/>
    <lineage>
        <taxon>Eukaryota</taxon>
        <taxon>Metazoa</taxon>
        <taxon>Spiralia</taxon>
        <taxon>Lophotrochozoa</taxon>
        <taxon>Mollusca</taxon>
        <taxon>Bivalvia</taxon>
        <taxon>Autobranchia</taxon>
        <taxon>Pteriomorphia</taxon>
        <taxon>Mytilida</taxon>
        <taxon>Mytiloidea</taxon>
        <taxon>Mytilidae</taxon>
        <taxon>Mytilinae</taxon>
        <taxon>Mytilus</taxon>
    </lineage>
</organism>
<keyword evidence="4" id="KW-1185">Reference proteome</keyword>
<dbReference type="AlphaFoldDB" id="A0A8B6EHW8"/>
<dbReference type="CDD" id="cd00037">
    <property type="entry name" value="CLECT"/>
    <property type="match status" value="1"/>
</dbReference>
<evidence type="ECO:0000313" key="4">
    <source>
        <dbReference type="Proteomes" id="UP000596742"/>
    </source>
</evidence>
<dbReference type="InterPro" id="IPR050111">
    <property type="entry name" value="C-type_lectin/snaclec_domain"/>
</dbReference>
<evidence type="ECO:0000313" key="3">
    <source>
        <dbReference type="EMBL" id="VDI34899.1"/>
    </source>
</evidence>
<dbReference type="PROSITE" id="PS50041">
    <property type="entry name" value="C_TYPE_LECTIN_2"/>
    <property type="match status" value="1"/>
</dbReference>
<dbReference type="InterPro" id="IPR016186">
    <property type="entry name" value="C-type_lectin-like/link_sf"/>
</dbReference>
<dbReference type="InterPro" id="IPR016187">
    <property type="entry name" value="CTDL_fold"/>
</dbReference>
<keyword evidence="1" id="KW-1015">Disulfide bond</keyword>
<feature type="non-terminal residue" evidence="3">
    <location>
        <position position="64"/>
    </location>
</feature>
<dbReference type="PANTHER" id="PTHR22803">
    <property type="entry name" value="MANNOSE, PHOSPHOLIPASE, LECTIN RECEPTOR RELATED"/>
    <property type="match status" value="1"/>
</dbReference>
<evidence type="ECO:0000259" key="2">
    <source>
        <dbReference type="PROSITE" id="PS50041"/>
    </source>
</evidence>
<feature type="domain" description="C-type lectin" evidence="2">
    <location>
        <begin position="1"/>
        <end position="62"/>
    </location>
</feature>
<protein>
    <recommendedName>
        <fullName evidence="2">C-type lectin domain-containing protein</fullName>
    </recommendedName>
</protein>
<dbReference type="InterPro" id="IPR001304">
    <property type="entry name" value="C-type_lectin-like"/>
</dbReference>
<feature type="non-terminal residue" evidence="3">
    <location>
        <position position="1"/>
    </location>
</feature>
<proteinExistence type="predicted"/>
<sequence length="64" mass="7688">TDIETEGVWMWTTSQTTFTFTDWHPNNPSNDDGSEHCLEMRQPVDFLWNDNFCYHTNNYICQRP</sequence>
<reference evidence="3" key="1">
    <citation type="submission" date="2018-11" db="EMBL/GenBank/DDBJ databases">
        <authorList>
            <person name="Alioto T."/>
            <person name="Alioto T."/>
        </authorList>
    </citation>
    <scope>NUCLEOTIDE SEQUENCE</scope>
</reference>
<gene>
    <name evidence="3" type="ORF">MGAL_10B030268</name>
</gene>
<dbReference type="SUPFAM" id="SSF56436">
    <property type="entry name" value="C-type lectin-like"/>
    <property type="match status" value="1"/>
</dbReference>